<protein>
    <submittedName>
        <fullName evidence="1">Uncharacterized protein</fullName>
    </submittedName>
</protein>
<dbReference type="AlphaFoldDB" id="A0A232FGP9"/>
<reference evidence="1 2" key="1">
    <citation type="journal article" date="2017" name="Curr. Biol.">
        <title>The Evolution of Venom by Co-option of Single-Copy Genes.</title>
        <authorList>
            <person name="Martinson E.O."/>
            <person name="Mrinalini"/>
            <person name="Kelkar Y.D."/>
            <person name="Chang C.H."/>
            <person name="Werren J.H."/>
        </authorList>
    </citation>
    <scope>NUCLEOTIDE SEQUENCE [LARGE SCALE GENOMIC DNA]</scope>
    <source>
        <strain evidence="1 2">Alberta</strain>
        <tissue evidence="1">Whole body</tissue>
    </source>
</reference>
<dbReference type="Proteomes" id="UP000215335">
    <property type="component" value="Unassembled WGS sequence"/>
</dbReference>
<sequence length="432" mass="49758">MHPDDTVTSDQIEQMENTASACYRKVNGKINNVKFLNCVNITEAPFDHLFATIRDVQQALQWCYVRCRILISEMYTLQRNRYNSLKDYIQYIPTDKLGCFMACKAEESTMKNPDQTLQKGLTDLINLKKNVDESKRKEMLQILNKCLTQVPADEDERYYEVIKCINLFQPPFSHAFFPLDVEKCMIESGFANIPDDLGIIDGVGNPNDTDKLKDVPKDKLAIATACMFNKEYTNTLYDMLQLLIGMNDKATNDQRQQMMDTLNTCHSEVKDNDAELLTCVKAFEAPFDYLIETLHMFGKSALYPCYGHCGLKIPDLYILEEHRNHVDELLKRLGTDNVYCITACKVERKEDNPALALYTMLSEIIDRRLKDDKNTEAKATLEKCYTDGEYQKVEVTGSLGETIPKGSKVRDTYQLLKCMKVFEEPWINLMRN</sequence>
<dbReference type="Gene3D" id="1.10.238.20">
    <property type="entry name" value="Pheromone/general odorant binding protein domain"/>
    <property type="match status" value="1"/>
</dbReference>
<evidence type="ECO:0000313" key="2">
    <source>
        <dbReference type="Proteomes" id="UP000215335"/>
    </source>
</evidence>
<dbReference type="InterPro" id="IPR036728">
    <property type="entry name" value="PBP_GOBP_sf"/>
</dbReference>
<dbReference type="SUPFAM" id="SSF47565">
    <property type="entry name" value="Insect pheromone/odorant-binding proteins"/>
    <property type="match status" value="1"/>
</dbReference>
<dbReference type="GO" id="GO:0005549">
    <property type="term" value="F:odorant binding"/>
    <property type="evidence" value="ECO:0007669"/>
    <property type="project" value="InterPro"/>
</dbReference>
<evidence type="ECO:0000313" key="1">
    <source>
        <dbReference type="EMBL" id="OXU29946.1"/>
    </source>
</evidence>
<organism evidence="1 2">
    <name type="scientific">Trichomalopsis sarcophagae</name>
    <dbReference type="NCBI Taxonomy" id="543379"/>
    <lineage>
        <taxon>Eukaryota</taxon>
        <taxon>Metazoa</taxon>
        <taxon>Ecdysozoa</taxon>
        <taxon>Arthropoda</taxon>
        <taxon>Hexapoda</taxon>
        <taxon>Insecta</taxon>
        <taxon>Pterygota</taxon>
        <taxon>Neoptera</taxon>
        <taxon>Endopterygota</taxon>
        <taxon>Hymenoptera</taxon>
        <taxon>Apocrita</taxon>
        <taxon>Proctotrupomorpha</taxon>
        <taxon>Chalcidoidea</taxon>
        <taxon>Pteromalidae</taxon>
        <taxon>Pteromalinae</taxon>
        <taxon>Trichomalopsis</taxon>
    </lineage>
</organism>
<comment type="caution">
    <text evidence="1">The sequence shown here is derived from an EMBL/GenBank/DDBJ whole genome shotgun (WGS) entry which is preliminary data.</text>
</comment>
<accession>A0A232FGP9</accession>
<gene>
    <name evidence="1" type="ORF">TSAR_011149</name>
</gene>
<dbReference type="EMBL" id="NNAY01000218">
    <property type="protein sequence ID" value="OXU29946.1"/>
    <property type="molecule type" value="Genomic_DNA"/>
</dbReference>
<name>A0A232FGP9_9HYME</name>
<keyword evidence="2" id="KW-1185">Reference proteome</keyword>
<proteinExistence type="predicted"/>
<dbReference type="CDD" id="cd23992">
    <property type="entry name" value="PBP_GOBP"/>
    <property type="match status" value="1"/>
</dbReference>